<evidence type="ECO:0000313" key="3">
    <source>
        <dbReference type="EMBL" id="MBM3114903.1"/>
    </source>
</evidence>
<organism evidence="3 4">
    <name type="scientific">Jeongeupia naejangsanensis</name>
    <dbReference type="NCBI Taxonomy" id="613195"/>
    <lineage>
        <taxon>Bacteria</taxon>
        <taxon>Pseudomonadati</taxon>
        <taxon>Pseudomonadota</taxon>
        <taxon>Betaproteobacteria</taxon>
        <taxon>Neisseriales</taxon>
        <taxon>Chitinibacteraceae</taxon>
        <taxon>Jeongeupia</taxon>
    </lineage>
</organism>
<feature type="coiled-coil region" evidence="1">
    <location>
        <begin position="249"/>
        <end position="276"/>
    </location>
</feature>
<comment type="caution">
    <text evidence="3">The sequence shown here is derived from an EMBL/GenBank/DDBJ whole genome shotgun (WGS) entry which is preliminary data.</text>
</comment>
<proteinExistence type="predicted"/>
<protein>
    <submittedName>
        <fullName evidence="3">Uncharacterized protein</fullName>
    </submittedName>
</protein>
<evidence type="ECO:0000256" key="1">
    <source>
        <dbReference type="SAM" id="Coils"/>
    </source>
</evidence>
<feature type="signal peptide" evidence="2">
    <location>
        <begin position="1"/>
        <end position="21"/>
    </location>
</feature>
<keyword evidence="1" id="KW-0175">Coiled coil</keyword>
<keyword evidence="2" id="KW-0732">Signal</keyword>
<evidence type="ECO:0000313" key="4">
    <source>
        <dbReference type="Proteomes" id="UP000809431"/>
    </source>
</evidence>
<gene>
    <name evidence="3" type="ORF">JMJ54_03580</name>
</gene>
<feature type="chain" id="PRO_5047211246" evidence="2">
    <location>
        <begin position="22"/>
        <end position="364"/>
    </location>
</feature>
<sequence length="364" mass="40474">MRFITLFLLIPASFFGRYALADPADPCLVAYKDQLSNIDINIQKLAIKNQYFNKFCKSDGSINESDTGLGVAAIVASVPISAQFAFSSKDQTVSQFCSDTAKSSDVYSYKDTYTKTSMDYAQKNFNQCLEISKQNLVVTYTYTPPNVLTIIGRNNNGYMEVQVDDIEFDKSKLKCTTPRAYLWPKELEPKSAVVKFDRDFSINCVRVPDSPSGGSYSAATLVLTIGRAGVSTPYEIYLPQDKYLGPALQSTAKTEIDRLQKRVDDSEKSVSLLTESNQILGRKVKDMTIKEIRPFYVGEYGRNLAGPKFYCGADGGIPGNEAMIENLGKEVCGKTMKGGGVQRLNYFNGNKCGYSEYIVRCYEK</sequence>
<dbReference type="EMBL" id="JAESND010000001">
    <property type="protein sequence ID" value="MBM3114903.1"/>
    <property type="molecule type" value="Genomic_DNA"/>
</dbReference>
<evidence type="ECO:0000256" key="2">
    <source>
        <dbReference type="SAM" id="SignalP"/>
    </source>
</evidence>
<accession>A0ABS2BH28</accession>
<dbReference type="Proteomes" id="UP000809431">
    <property type="component" value="Unassembled WGS sequence"/>
</dbReference>
<name>A0ABS2BH28_9NEIS</name>
<reference evidence="3 4" key="1">
    <citation type="submission" date="2021-01" db="EMBL/GenBank/DDBJ databases">
        <title>Draft Genome Sequence and Polyhydroxyalkanoate Biosynthetic Potential of Jeongeupia naejangsanensis Type Strain DSM 24253.</title>
        <authorList>
            <person name="Turrini P."/>
            <person name="Artuso I."/>
            <person name="Lugli G.A."/>
            <person name="Frangipani E."/>
            <person name="Ventura M."/>
            <person name="Visca P."/>
        </authorList>
    </citation>
    <scope>NUCLEOTIDE SEQUENCE [LARGE SCALE GENOMIC DNA]</scope>
    <source>
        <strain evidence="3 4">DSM 24253</strain>
    </source>
</reference>
<keyword evidence="4" id="KW-1185">Reference proteome</keyword>
<dbReference type="RefSeq" id="WP_203536563.1">
    <property type="nucleotide sequence ID" value="NZ_JAESND010000001.1"/>
</dbReference>